<dbReference type="EMBL" id="DRLD01000200">
    <property type="protein sequence ID" value="HED10459.1"/>
    <property type="molecule type" value="Genomic_DNA"/>
</dbReference>
<feature type="binding site" evidence="9">
    <location>
        <position position="203"/>
    </location>
    <ligand>
        <name>Zn(2+)</name>
        <dbReference type="ChEBI" id="CHEBI:29105"/>
        <label>1</label>
    </ligand>
</feature>
<dbReference type="NCBIfam" id="TIGR01882">
    <property type="entry name" value="peptidase-T"/>
    <property type="match status" value="1"/>
</dbReference>
<comment type="similarity">
    <text evidence="1">Belongs to the peptidase M20B family.</text>
</comment>
<dbReference type="PANTHER" id="PTHR42994:SF1">
    <property type="entry name" value="PEPTIDASE T"/>
    <property type="match status" value="1"/>
</dbReference>
<organism evidence="11">
    <name type="scientific">Caldithrix abyssi</name>
    <dbReference type="NCBI Taxonomy" id="187145"/>
    <lineage>
        <taxon>Bacteria</taxon>
        <taxon>Pseudomonadati</taxon>
        <taxon>Calditrichota</taxon>
        <taxon>Calditrichia</taxon>
        <taxon>Calditrichales</taxon>
        <taxon>Calditrichaceae</taxon>
        <taxon>Caldithrix</taxon>
    </lineage>
</organism>
<dbReference type="Pfam" id="PF01546">
    <property type="entry name" value="Peptidase_M20"/>
    <property type="match status" value="1"/>
</dbReference>
<evidence type="ECO:0000256" key="5">
    <source>
        <dbReference type="ARBA" id="ARBA00022833"/>
    </source>
</evidence>
<dbReference type="AlphaFoldDB" id="A0A7V1LLZ1"/>
<evidence type="ECO:0000256" key="9">
    <source>
        <dbReference type="PIRSR" id="PIRSR037215-2"/>
    </source>
</evidence>
<feature type="binding site" evidence="9">
    <location>
        <position position="146"/>
    </location>
    <ligand>
        <name>Zn(2+)</name>
        <dbReference type="ChEBI" id="CHEBI:29105"/>
        <label>1</label>
    </ligand>
</feature>
<dbReference type="GO" id="GO:0006518">
    <property type="term" value="P:peptide metabolic process"/>
    <property type="evidence" value="ECO:0007669"/>
    <property type="project" value="InterPro"/>
</dbReference>
<evidence type="ECO:0000256" key="6">
    <source>
        <dbReference type="ARBA" id="ARBA00023049"/>
    </source>
</evidence>
<dbReference type="SUPFAM" id="SSF53187">
    <property type="entry name" value="Zn-dependent exopeptidases"/>
    <property type="match status" value="1"/>
</dbReference>
<sequence>MYEISPDYFLERFLSYVRIDTQSDPRSTSYPSAARELDLSRKLVEELRQLGLSDVELTGDGYVMATLPGNVEHPVPVIGLIAHVDTAPDVSGANVKPLIHRNYQGGPIVLPGDTEIVIDPDMNPDLKTMTGYDIITTDGTTLLGADNKAGVAEIMGALHYLTDHPHIRHGTIRVAFTVDEEVGRGVDYFDVKHFGAEYAYTIDGGAAGEVEDETFCADSATVTIEGVNVHPGYAYGKMINALKVAARYLDSLPADALSPETTREREGYVHPNTMRGNVEKMVIDFIVRDFTVEGLKEKERFLEELAGKVAGQFPGSRIGVSFSESYRNMKYEIDKHPEVVSYAMEAVERAGLKARKGLIRGGTDGARLSYMGLPTPNIFTGGHNFHSKKEWIAVQDMQKACATIVHLVEIWAEKSKQRN</sequence>
<feature type="binding site" evidence="9">
    <location>
        <position position="83"/>
    </location>
    <ligand>
        <name>Zn(2+)</name>
        <dbReference type="ChEBI" id="CHEBI:29105"/>
        <label>1</label>
    </ligand>
</feature>
<dbReference type="InterPro" id="IPR001261">
    <property type="entry name" value="ArgE/DapE_CS"/>
</dbReference>
<keyword evidence="11" id="KW-0031">Aminopeptidase</keyword>
<dbReference type="CDD" id="cd03892">
    <property type="entry name" value="M20_peptT"/>
    <property type="match status" value="1"/>
</dbReference>
<evidence type="ECO:0000313" key="11">
    <source>
        <dbReference type="EMBL" id="HED10459.1"/>
    </source>
</evidence>
<comment type="cofactor">
    <cofactor evidence="9">
        <name>Zn(2+)</name>
        <dbReference type="ChEBI" id="CHEBI:29105"/>
    </cofactor>
    <text evidence="9">Binds 2 Zn(2+) ions per subunit.</text>
</comment>
<dbReference type="Gene3D" id="3.40.630.10">
    <property type="entry name" value="Zn peptidases"/>
    <property type="match status" value="1"/>
</dbReference>
<dbReference type="NCBIfam" id="NF003976">
    <property type="entry name" value="PRK05469.1"/>
    <property type="match status" value="1"/>
</dbReference>
<evidence type="ECO:0000256" key="3">
    <source>
        <dbReference type="ARBA" id="ARBA00022723"/>
    </source>
</evidence>
<dbReference type="Proteomes" id="UP000886005">
    <property type="component" value="Unassembled WGS sequence"/>
</dbReference>
<keyword evidence="2" id="KW-0645">Protease</keyword>
<evidence type="ECO:0000256" key="2">
    <source>
        <dbReference type="ARBA" id="ARBA00022670"/>
    </source>
</evidence>
<dbReference type="InterPro" id="IPR036264">
    <property type="entry name" value="Bact_exopeptidase_dim_dom"/>
</dbReference>
<accession>A0A7V1LLZ1</accession>
<protein>
    <recommendedName>
        <fullName evidence="7">Peptidase T</fullName>
        <ecNumber evidence="7">3.4.11.4</ecNumber>
    </recommendedName>
</protein>
<dbReference type="PROSITE" id="PS00758">
    <property type="entry name" value="ARGE_DAPE_CPG2_1"/>
    <property type="match status" value="1"/>
</dbReference>
<feature type="active site" evidence="8">
    <location>
        <position position="85"/>
    </location>
</feature>
<feature type="binding site" evidence="9">
    <location>
        <position position="181"/>
    </location>
    <ligand>
        <name>Zn(2+)</name>
        <dbReference type="ChEBI" id="CHEBI:29105"/>
        <label>2</label>
    </ligand>
</feature>
<dbReference type="GO" id="GO:0045148">
    <property type="term" value="F:tripeptide aminopeptidase activity"/>
    <property type="evidence" value="ECO:0007669"/>
    <property type="project" value="UniProtKB-UniRule"/>
</dbReference>
<reference evidence="11" key="1">
    <citation type="journal article" date="2020" name="mSystems">
        <title>Genome- and Community-Level Interaction Insights into Carbon Utilization and Element Cycling Functions of Hydrothermarchaeota in Hydrothermal Sediment.</title>
        <authorList>
            <person name="Zhou Z."/>
            <person name="Liu Y."/>
            <person name="Xu W."/>
            <person name="Pan J."/>
            <person name="Luo Z.H."/>
            <person name="Li M."/>
        </authorList>
    </citation>
    <scope>NUCLEOTIDE SEQUENCE [LARGE SCALE GENOMIC DNA]</scope>
    <source>
        <strain evidence="11">HyVt-456</strain>
    </source>
</reference>
<keyword evidence="5 9" id="KW-0862">Zinc</keyword>
<feature type="binding site" evidence="9">
    <location>
        <position position="146"/>
    </location>
    <ligand>
        <name>Zn(2+)</name>
        <dbReference type="ChEBI" id="CHEBI:29105"/>
        <label>2</label>
    </ligand>
</feature>
<dbReference type="PANTHER" id="PTHR42994">
    <property type="entry name" value="PEPTIDASE T"/>
    <property type="match status" value="1"/>
</dbReference>
<feature type="active site" description="Proton acceptor" evidence="8">
    <location>
        <position position="180"/>
    </location>
</feature>
<dbReference type="GO" id="GO:0006508">
    <property type="term" value="P:proteolysis"/>
    <property type="evidence" value="ECO:0007669"/>
    <property type="project" value="UniProtKB-UniRule"/>
</dbReference>
<name>A0A7V1LLZ1_CALAY</name>
<dbReference type="NCBIfam" id="NF009920">
    <property type="entry name" value="PRK13381.1"/>
    <property type="match status" value="1"/>
</dbReference>
<keyword evidence="6" id="KW-0482">Metalloprotease</keyword>
<dbReference type="GO" id="GO:0005829">
    <property type="term" value="C:cytosol"/>
    <property type="evidence" value="ECO:0007669"/>
    <property type="project" value="TreeGrafter"/>
</dbReference>
<feature type="domain" description="Peptidase M20 dimerisation" evidence="10">
    <location>
        <begin position="218"/>
        <end position="308"/>
    </location>
</feature>
<dbReference type="Gene3D" id="3.30.70.360">
    <property type="match status" value="1"/>
</dbReference>
<keyword evidence="3 9" id="KW-0479">Metal-binding</keyword>
<keyword evidence="4 11" id="KW-0378">Hydrolase</keyword>
<dbReference type="SUPFAM" id="SSF55031">
    <property type="entry name" value="Bacterial exopeptidase dimerisation domain"/>
    <property type="match status" value="1"/>
</dbReference>
<dbReference type="EC" id="3.4.11.4" evidence="7"/>
<dbReference type="InterPro" id="IPR002933">
    <property type="entry name" value="Peptidase_M20"/>
</dbReference>
<dbReference type="Pfam" id="PF07687">
    <property type="entry name" value="M20_dimer"/>
    <property type="match status" value="1"/>
</dbReference>
<dbReference type="GO" id="GO:0008237">
    <property type="term" value="F:metallopeptidase activity"/>
    <property type="evidence" value="ECO:0007669"/>
    <property type="project" value="UniProtKB-KW"/>
</dbReference>
<dbReference type="GO" id="GO:0008270">
    <property type="term" value="F:zinc ion binding"/>
    <property type="evidence" value="ECO:0007669"/>
    <property type="project" value="InterPro"/>
</dbReference>
<dbReference type="InterPro" id="IPR010161">
    <property type="entry name" value="Peptidase_M20B"/>
</dbReference>
<feature type="binding site" evidence="9">
    <location>
        <position position="386"/>
    </location>
    <ligand>
        <name>Zn(2+)</name>
        <dbReference type="ChEBI" id="CHEBI:29105"/>
        <label>2</label>
    </ligand>
</feature>
<evidence type="ECO:0000256" key="4">
    <source>
        <dbReference type="ARBA" id="ARBA00022801"/>
    </source>
</evidence>
<proteinExistence type="inferred from homology"/>
<dbReference type="PIRSF" id="PIRSF037215">
    <property type="entry name" value="Peptidase_M20B"/>
    <property type="match status" value="1"/>
</dbReference>
<dbReference type="PROSITE" id="PS00759">
    <property type="entry name" value="ARGE_DAPE_CPG2_2"/>
    <property type="match status" value="1"/>
</dbReference>
<dbReference type="InterPro" id="IPR011650">
    <property type="entry name" value="Peptidase_M20_dimer"/>
</dbReference>
<evidence type="ECO:0000256" key="1">
    <source>
        <dbReference type="ARBA" id="ARBA00009692"/>
    </source>
</evidence>
<comment type="caution">
    <text evidence="11">The sequence shown here is derived from an EMBL/GenBank/DDBJ whole genome shotgun (WGS) entry which is preliminary data.</text>
</comment>
<evidence type="ECO:0000259" key="10">
    <source>
        <dbReference type="Pfam" id="PF07687"/>
    </source>
</evidence>
<gene>
    <name evidence="11" type="primary">pepT</name>
    <name evidence="11" type="ORF">ENJ10_07205</name>
</gene>
<evidence type="ECO:0000256" key="7">
    <source>
        <dbReference type="NCBIfam" id="TIGR01882"/>
    </source>
</evidence>
<evidence type="ECO:0000256" key="8">
    <source>
        <dbReference type="PIRSR" id="PIRSR037215-1"/>
    </source>
</evidence>